<comment type="similarity">
    <text evidence="3">Belongs to the glycosyl hydrolase 13 family.</text>
</comment>
<dbReference type="CDD" id="cd02856">
    <property type="entry name" value="E_set_GDE_Isoamylase_N"/>
    <property type="match status" value="1"/>
</dbReference>
<evidence type="ECO:0000256" key="5">
    <source>
        <dbReference type="ARBA" id="ARBA00020295"/>
    </source>
</evidence>
<dbReference type="Pfam" id="PF21226">
    <property type="entry name" value="MalQ_N"/>
    <property type="match status" value="1"/>
</dbReference>
<dbReference type="OrthoDB" id="3236218at2"/>
<dbReference type="InterPro" id="IPR014756">
    <property type="entry name" value="Ig_E-set"/>
</dbReference>
<evidence type="ECO:0000256" key="9">
    <source>
        <dbReference type="ARBA" id="ARBA00023277"/>
    </source>
</evidence>
<dbReference type="Gene3D" id="3.20.20.80">
    <property type="entry name" value="Glycosidases"/>
    <property type="match status" value="2"/>
</dbReference>
<evidence type="ECO:0000256" key="6">
    <source>
        <dbReference type="ARBA" id="ARBA00022676"/>
    </source>
</evidence>
<evidence type="ECO:0000256" key="12">
    <source>
        <dbReference type="ARBA" id="ARBA00031501"/>
    </source>
</evidence>
<sequence>MSSLADGAPEPLGVTPDASGANVAVFSAHAEAIEICLFDDADEEIARIKLPVRSGDVFHGYIEGLKEGQRYGFRAHGPDAPNAGDRFNPAKLLVDPYALALDRAFTLHPSLFAYGETARADSAAHVPKAIVTKPVPAESPRPKHPWRDTIIYELHVKGFTAAHPDIPQHLRGTFAGLAHDVGIAHLKRLGVTTLELLPCAAWIDERHLPPLGLSNYWGYNPIAMTAPDSRLAPGGWREVREAIARLHDAGFEVILDVVFNHTGESDEFGPTISFRGLDNASYYRLADDRSRYVNDSSCGNVLACDRAPVVRLIMDALRAWALYGGVDGFRFDLATALARRPSGFDRDAPLLSAILQDPVLRNLKLIAEPWDMGPGGYRLGDFPEPFAEWNDRYRDGARGFWRGDSCGVAELATRFSGSQDVFARRRPSRSVNFITAHDGFDLRDLVSYAHKHNEANGEENRDGANHNLSWNNGVEGESEDAAIRAARARDARNLLATLLFSRGTPMLAMGSELGQTQSGNNNAYAQDNALTWIDWARADEELIETTAKLIALRKRHAALREDRFLDGAPHDASLIPDVEWLRPDGAPMREDDWRNDEAQTLVVALYAEGDRVIVILHRGGDEIVLRPPPARDNHGWTLAFNSAKDGASEDIEEILRMTPRSVALLVEERRARRRSSAPASEAILSSLAEAAGVERQWRDVDGALHDVPRETVCALLAQLGFPARTLDDARESLARLSDDRDRRAPPTSLSAQEGKSFTLRLAARNGRTPGWIVVTQEDGSRSRVALRAENATSVTWRGLDGRRCEGVEARLPPLPTGRHHLSLDNGKDCALTVAPPGCYLPHDARREFGLSAQLYSMRRDGDQGIGDFSTLAALARAGAKAGAALIAINPLHALFAQDRTRVSPYYPSDRRFVDPLYIDVAEQGRMLGAPIDFDEKTAAALSVAADVDYPGVHALKMAALERAFAVFLDLSRRQPDAAPAASFQRFIDQGGTALARFCVFEAVGEARNGQSWLMWPQELREARVAALTAFAREHATRVQFHQFLQWLADAQFAHAAQDARTAGLSLGFCRDLAIGAAPDGAECWSRAASFVGGFSIGAPPDAFSREGQNWGLPPPNPIDMEKSGGADFAELLRANMRHAGALRIDHVMGLARLFVIPDGEKPAAGAYLSYPFETLLGQLALESRRAQCVVVGEDLGTAPWGFRERIARVDVLSYRVLWFERSGEGFAPPAFYPRKAMACVSTHDLPTLEGWWAAADVAEKQALGLIAPAAVEAARAARRAEKDALLDALRAQTLIDDSHHSSDAFDDALALALHAFIARTPSLLAMAQLDDLAGETLAINLPGTDRERLNWRRRLPESINALVDSRRARAILAGLCRNVDAIPGAYRPPGEIDAADGHERFEHGG</sequence>
<keyword evidence="16" id="KW-1185">Reference proteome</keyword>
<dbReference type="Pfam" id="PF02922">
    <property type="entry name" value="CBM_48"/>
    <property type="match status" value="1"/>
</dbReference>
<dbReference type="InterPro" id="IPR003385">
    <property type="entry name" value="Glyco_hydro_77"/>
</dbReference>
<evidence type="ECO:0000256" key="8">
    <source>
        <dbReference type="ARBA" id="ARBA00022801"/>
    </source>
</evidence>
<reference evidence="15 16" key="1">
    <citation type="submission" date="2018-08" db="EMBL/GenBank/DDBJ databases">
        <title>Genome sequence of Methylocystis hirsuta CSC1, a methanotroph able to accumulate PHAs.</title>
        <authorList>
            <person name="Bordel S."/>
            <person name="Rodriguez E."/>
            <person name="Gancedo J."/>
            <person name="Munoz R."/>
        </authorList>
    </citation>
    <scope>NUCLEOTIDE SEQUENCE [LARGE SCALE GENOMIC DNA]</scope>
    <source>
        <strain evidence="15 16">CSC1</strain>
    </source>
</reference>
<evidence type="ECO:0000313" key="16">
    <source>
        <dbReference type="Proteomes" id="UP000268623"/>
    </source>
</evidence>
<dbReference type="InterPro" id="IPR011837">
    <property type="entry name" value="Glycogen_debranch_GlgX"/>
</dbReference>
<evidence type="ECO:0000256" key="3">
    <source>
        <dbReference type="ARBA" id="ARBA00008061"/>
    </source>
</evidence>
<dbReference type="SMART" id="SM00642">
    <property type="entry name" value="Aamy"/>
    <property type="match status" value="1"/>
</dbReference>
<evidence type="ECO:0000256" key="7">
    <source>
        <dbReference type="ARBA" id="ARBA00022679"/>
    </source>
</evidence>
<name>A0A3M9XK81_9HYPH</name>
<keyword evidence="10" id="KW-0326">Glycosidase</keyword>
<evidence type="ECO:0000256" key="10">
    <source>
        <dbReference type="ARBA" id="ARBA00023295"/>
    </source>
</evidence>
<dbReference type="InterPro" id="IPR044505">
    <property type="entry name" value="GlgX_Isoamylase_N_E_set"/>
</dbReference>
<keyword evidence="8" id="KW-0378">Hydrolase</keyword>
<protein>
    <recommendedName>
        <fullName evidence="5 13">4-alpha-glucanotransferase</fullName>
        <ecNumber evidence="4 13">2.4.1.25</ecNumber>
    </recommendedName>
    <alternativeName>
        <fullName evidence="11 13">Amylomaltase</fullName>
    </alternativeName>
    <alternativeName>
        <fullName evidence="12 13">Disproportionating enzyme</fullName>
    </alternativeName>
</protein>
<evidence type="ECO:0000256" key="2">
    <source>
        <dbReference type="ARBA" id="ARBA00005684"/>
    </source>
</evidence>
<dbReference type="InterPro" id="IPR006047">
    <property type="entry name" value="GH13_cat_dom"/>
</dbReference>
<evidence type="ECO:0000256" key="13">
    <source>
        <dbReference type="RuleBase" id="RU361207"/>
    </source>
</evidence>
<dbReference type="PANTHER" id="PTHR43002">
    <property type="entry name" value="GLYCOGEN DEBRANCHING ENZYME"/>
    <property type="match status" value="1"/>
</dbReference>
<proteinExistence type="inferred from homology"/>
<dbReference type="InterPro" id="IPR017853">
    <property type="entry name" value="GH"/>
</dbReference>
<dbReference type="EC" id="2.4.1.25" evidence="4 13"/>
<comment type="similarity">
    <text evidence="2 13">Belongs to the disproportionating enzyme family.</text>
</comment>
<organism evidence="15 16">
    <name type="scientific">Methylocystis hirsuta</name>
    <dbReference type="NCBI Taxonomy" id="369798"/>
    <lineage>
        <taxon>Bacteria</taxon>
        <taxon>Pseudomonadati</taxon>
        <taxon>Pseudomonadota</taxon>
        <taxon>Alphaproteobacteria</taxon>
        <taxon>Hyphomicrobiales</taxon>
        <taxon>Methylocystaceae</taxon>
        <taxon>Methylocystis</taxon>
    </lineage>
</organism>
<dbReference type="NCBIfam" id="TIGR02100">
    <property type="entry name" value="glgX_debranch"/>
    <property type="match status" value="1"/>
</dbReference>
<evidence type="ECO:0000256" key="11">
    <source>
        <dbReference type="ARBA" id="ARBA00031423"/>
    </source>
</evidence>
<dbReference type="Proteomes" id="UP000268623">
    <property type="component" value="Unassembled WGS sequence"/>
</dbReference>
<comment type="catalytic activity">
    <reaction evidence="1 13">
        <text>Transfers a segment of a (1-&gt;4)-alpha-D-glucan to a new position in an acceptor, which may be glucose or a (1-&gt;4)-alpha-D-glucan.</text>
        <dbReference type="EC" id="2.4.1.25"/>
    </reaction>
</comment>
<dbReference type="SUPFAM" id="SSF81296">
    <property type="entry name" value="E set domains"/>
    <property type="match status" value="1"/>
</dbReference>
<dbReference type="GO" id="GO:0004135">
    <property type="term" value="F:amylo-alpha-1,6-glucosidase activity"/>
    <property type="evidence" value="ECO:0007669"/>
    <property type="project" value="InterPro"/>
</dbReference>
<keyword evidence="6 13" id="KW-0328">Glycosyltransferase</keyword>
<dbReference type="RefSeq" id="WP_123174316.1">
    <property type="nucleotide sequence ID" value="NZ_QWDD01000001.1"/>
</dbReference>
<keyword evidence="7 13" id="KW-0808">Transferase</keyword>
<dbReference type="GO" id="GO:0005980">
    <property type="term" value="P:glycogen catabolic process"/>
    <property type="evidence" value="ECO:0007669"/>
    <property type="project" value="InterPro"/>
</dbReference>
<dbReference type="GO" id="GO:0004134">
    <property type="term" value="F:4-alpha-glucanotransferase activity"/>
    <property type="evidence" value="ECO:0007669"/>
    <property type="project" value="UniProtKB-EC"/>
</dbReference>
<dbReference type="InterPro" id="IPR048458">
    <property type="entry name" value="MalQ_N"/>
</dbReference>
<dbReference type="Pfam" id="PF02446">
    <property type="entry name" value="Glyco_hydro_77"/>
    <property type="match status" value="1"/>
</dbReference>
<dbReference type="InterPro" id="IPR004193">
    <property type="entry name" value="Glyco_hydro_13_N"/>
</dbReference>
<gene>
    <name evidence="15" type="primary">glgX</name>
    <name evidence="15" type="ORF">D1O30_00405</name>
</gene>
<dbReference type="SUPFAM" id="SSF51445">
    <property type="entry name" value="(Trans)glycosidases"/>
    <property type="match status" value="2"/>
</dbReference>
<dbReference type="EMBL" id="QWDD01000001">
    <property type="protein sequence ID" value="RNJ48311.1"/>
    <property type="molecule type" value="Genomic_DNA"/>
</dbReference>
<dbReference type="InterPro" id="IPR013783">
    <property type="entry name" value="Ig-like_fold"/>
</dbReference>
<dbReference type="Gene3D" id="2.60.40.1180">
    <property type="entry name" value="Golgi alpha-mannosidase II"/>
    <property type="match status" value="1"/>
</dbReference>
<feature type="domain" description="Glycosyl hydrolase family 13 catalytic" evidence="14">
    <location>
        <begin position="153"/>
        <end position="553"/>
    </location>
</feature>
<evidence type="ECO:0000256" key="4">
    <source>
        <dbReference type="ARBA" id="ARBA00012560"/>
    </source>
</evidence>
<dbReference type="SUPFAM" id="SSF51011">
    <property type="entry name" value="Glycosyl hydrolase domain"/>
    <property type="match status" value="1"/>
</dbReference>
<evidence type="ECO:0000259" key="14">
    <source>
        <dbReference type="SMART" id="SM00642"/>
    </source>
</evidence>
<dbReference type="InterPro" id="IPR013780">
    <property type="entry name" value="Glyco_hydro_b"/>
</dbReference>
<dbReference type="Gene3D" id="2.60.40.10">
    <property type="entry name" value="Immunoglobulins"/>
    <property type="match status" value="1"/>
</dbReference>
<evidence type="ECO:0000313" key="15">
    <source>
        <dbReference type="EMBL" id="RNJ48311.1"/>
    </source>
</evidence>
<dbReference type="NCBIfam" id="TIGR00217">
    <property type="entry name" value="malQ"/>
    <property type="match status" value="1"/>
</dbReference>
<dbReference type="CDD" id="cd11326">
    <property type="entry name" value="AmyAc_Glg_debranch"/>
    <property type="match status" value="1"/>
</dbReference>
<accession>A0A3M9XK81</accession>
<evidence type="ECO:0000256" key="1">
    <source>
        <dbReference type="ARBA" id="ARBA00000439"/>
    </source>
</evidence>
<keyword evidence="9 13" id="KW-0119">Carbohydrate metabolism</keyword>
<comment type="caution">
    <text evidence="15">The sequence shown here is derived from an EMBL/GenBank/DDBJ whole genome shotgun (WGS) entry which is preliminary data.</text>
</comment>